<dbReference type="AlphaFoldDB" id="A0A0R0M143"/>
<dbReference type="OrthoDB" id="5428259at2759"/>
<feature type="domain" description="Prenyltransferase alpha-alpha toroid" evidence="10">
    <location>
        <begin position="28"/>
        <end position="304"/>
    </location>
</feature>
<comment type="cofactor">
    <cofactor evidence="1">
        <name>Zn(2+)</name>
        <dbReference type="ChEBI" id="CHEBI:29105"/>
    </cofactor>
</comment>
<dbReference type="Pfam" id="PF00432">
    <property type="entry name" value="Prenyltrans"/>
    <property type="match status" value="1"/>
</dbReference>
<evidence type="ECO:0000256" key="5">
    <source>
        <dbReference type="ARBA" id="ARBA00022723"/>
    </source>
</evidence>
<gene>
    <name evidence="11" type="ORF">M153_110001842</name>
</gene>
<evidence type="ECO:0000256" key="8">
    <source>
        <dbReference type="ARBA" id="ARBA00030816"/>
    </source>
</evidence>
<dbReference type="EMBL" id="LGUB01000002">
    <property type="protein sequence ID" value="KRH95225.1"/>
    <property type="molecule type" value="Genomic_DNA"/>
</dbReference>
<evidence type="ECO:0000313" key="11">
    <source>
        <dbReference type="EMBL" id="KRH95225.1"/>
    </source>
</evidence>
<keyword evidence="3" id="KW-0637">Prenyltransferase</keyword>
<dbReference type="InterPro" id="IPR001330">
    <property type="entry name" value="Prenyltrans"/>
</dbReference>
<evidence type="ECO:0000256" key="3">
    <source>
        <dbReference type="ARBA" id="ARBA00022602"/>
    </source>
</evidence>
<keyword evidence="5" id="KW-0479">Metal-binding</keyword>
<accession>A0A0R0M143</accession>
<organism evidence="11 12">
    <name type="scientific">Pseudoloma neurophilia</name>
    <dbReference type="NCBI Taxonomy" id="146866"/>
    <lineage>
        <taxon>Eukaryota</taxon>
        <taxon>Fungi</taxon>
        <taxon>Fungi incertae sedis</taxon>
        <taxon>Microsporidia</taxon>
        <taxon>Pseudoloma</taxon>
    </lineage>
</organism>
<dbReference type="SUPFAM" id="SSF48239">
    <property type="entry name" value="Terpenoid cyclases/Protein prenyltransferases"/>
    <property type="match status" value="1"/>
</dbReference>
<dbReference type="Gene3D" id="1.50.10.20">
    <property type="match status" value="1"/>
</dbReference>
<dbReference type="PANTHER" id="PTHR11774">
    <property type="entry name" value="GERANYLGERANYL TRANSFERASE TYPE BETA SUBUNIT"/>
    <property type="match status" value="1"/>
</dbReference>
<dbReference type="InterPro" id="IPR008930">
    <property type="entry name" value="Terpenoid_cyclase/PrenylTrfase"/>
</dbReference>
<dbReference type="PANTHER" id="PTHR11774:SF11">
    <property type="entry name" value="GERANYLGERANYL TRANSFERASE TYPE-2 SUBUNIT BETA"/>
    <property type="match status" value="1"/>
</dbReference>
<dbReference type="InterPro" id="IPR045089">
    <property type="entry name" value="PGGT1B-like"/>
</dbReference>
<keyword evidence="6" id="KW-0677">Repeat</keyword>
<sequence>MERRQAVIRFMSTKYDSNDLKGREYLELFYHCARMTIFNILNYKNEILENETSNYLNSVSKDDGGFCSHPLYPSSTFETFLACKIQTDLNHDFYNEKTVDFIMSCYSNGIFYDEPIKDEYIELNNRFNASALMSLVLLDCNRRKTLDFELSDEILKIITEKGFDLRKTVDYLKSSLNGDGGFGPFPGAESHAAMSYCCLISLNILNALDEIDLNLVSKFLISLQNEDGGFASRHNKTADGCYGFWCVASLDIIGKMHLLNKKALTTFLDNCFSKDGYSHNINSPPDTFHTLYVILGLEILKNNQRYQKGLHFGLFKKYEFKN</sequence>
<dbReference type="VEuPathDB" id="MicrosporidiaDB:M153_110001842"/>
<proteinExistence type="inferred from homology"/>
<evidence type="ECO:0000259" key="10">
    <source>
        <dbReference type="Pfam" id="PF00432"/>
    </source>
</evidence>
<protein>
    <recommendedName>
        <fullName evidence="8">Geranylgeranyl transferase type II subunit beta</fullName>
    </recommendedName>
    <alternativeName>
        <fullName evidence="9">Type II protein geranyl-geranyltransferase subunit beta</fullName>
    </alternativeName>
</protein>
<dbReference type="Proteomes" id="UP000051530">
    <property type="component" value="Unassembled WGS sequence"/>
</dbReference>
<evidence type="ECO:0000256" key="6">
    <source>
        <dbReference type="ARBA" id="ARBA00022737"/>
    </source>
</evidence>
<comment type="caution">
    <text evidence="11">The sequence shown here is derived from an EMBL/GenBank/DDBJ whole genome shotgun (WGS) entry which is preliminary data.</text>
</comment>
<evidence type="ECO:0000256" key="1">
    <source>
        <dbReference type="ARBA" id="ARBA00001947"/>
    </source>
</evidence>
<evidence type="ECO:0000256" key="7">
    <source>
        <dbReference type="ARBA" id="ARBA00022833"/>
    </source>
</evidence>
<evidence type="ECO:0000256" key="4">
    <source>
        <dbReference type="ARBA" id="ARBA00022679"/>
    </source>
</evidence>
<evidence type="ECO:0000256" key="2">
    <source>
        <dbReference type="ARBA" id="ARBA00010497"/>
    </source>
</evidence>
<comment type="similarity">
    <text evidence="2">Belongs to the protein prenyltransferase subunit beta family.</text>
</comment>
<reference evidence="11 12" key="1">
    <citation type="submission" date="2015-07" db="EMBL/GenBank/DDBJ databases">
        <title>The genome of Pseudoloma neurophilia, a relevant intracellular parasite of the zebrafish.</title>
        <authorList>
            <person name="Ndikumana S."/>
            <person name="Pelin A."/>
            <person name="Sanders J."/>
            <person name="Corradi N."/>
        </authorList>
    </citation>
    <scope>NUCLEOTIDE SEQUENCE [LARGE SCALE GENOMIC DNA]</scope>
    <source>
        <strain evidence="11 12">MK1</strain>
    </source>
</reference>
<dbReference type="GO" id="GO:0005968">
    <property type="term" value="C:Rab-protein geranylgeranyltransferase complex"/>
    <property type="evidence" value="ECO:0007669"/>
    <property type="project" value="TreeGrafter"/>
</dbReference>
<keyword evidence="7" id="KW-0862">Zinc</keyword>
<evidence type="ECO:0000256" key="9">
    <source>
        <dbReference type="ARBA" id="ARBA00032766"/>
    </source>
</evidence>
<name>A0A0R0M143_9MICR</name>
<dbReference type="GO" id="GO:0046872">
    <property type="term" value="F:metal ion binding"/>
    <property type="evidence" value="ECO:0007669"/>
    <property type="project" value="UniProtKB-KW"/>
</dbReference>
<keyword evidence="12" id="KW-1185">Reference proteome</keyword>
<dbReference type="GO" id="GO:0004663">
    <property type="term" value="F:Rab geranylgeranyltransferase activity"/>
    <property type="evidence" value="ECO:0007669"/>
    <property type="project" value="TreeGrafter"/>
</dbReference>
<evidence type="ECO:0000313" key="12">
    <source>
        <dbReference type="Proteomes" id="UP000051530"/>
    </source>
</evidence>
<keyword evidence="4 11" id="KW-0808">Transferase</keyword>